<evidence type="ECO:0000256" key="1">
    <source>
        <dbReference type="SAM" id="Phobius"/>
    </source>
</evidence>
<proteinExistence type="predicted"/>
<keyword evidence="1" id="KW-0812">Transmembrane</keyword>
<protein>
    <submittedName>
        <fullName evidence="2">Uncharacterized protein</fullName>
    </submittedName>
</protein>
<name>A0ABN9YQP2_9LACO</name>
<dbReference type="EMBL" id="CAUZLY010000005">
    <property type="protein sequence ID" value="CAK1238942.1"/>
    <property type="molecule type" value="Genomic_DNA"/>
</dbReference>
<keyword evidence="3" id="KW-1185">Reference proteome</keyword>
<organism evidence="2 3">
    <name type="scientific">Fructobacillus cardui</name>
    <dbReference type="NCBI Taxonomy" id="2893170"/>
    <lineage>
        <taxon>Bacteria</taxon>
        <taxon>Bacillati</taxon>
        <taxon>Bacillota</taxon>
        <taxon>Bacilli</taxon>
        <taxon>Lactobacillales</taxon>
        <taxon>Lactobacillaceae</taxon>
        <taxon>Fructobacillus</taxon>
    </lineage>
</organism>
<reference evidence="2 3" key="1">
    <citation type="submission" date="2023-10" db="EMBL/GenBank/DDBJ databases">
        <authorList>
            <person name="Botero Cardona J."/>
        </authorList>
    </citation>
    <scope>NUCLEOTIDE SEQUENCE [LARGE SCALE GENOMIC DNA]</scope>
    <source>
        <strain evidence="2 3">R-82641</strain>
    </source>
</reference>
<evidence type="ECO:0000313" key="3">
    <source>
        <dbReference type="Proteomes" id="UP001314200"/>
    </source>
</evidence>
<sequence>MNLPNLFMLLLVNVICPILVGLILPKLQKWLDRKD</sequence>
<keyword evidence="1" id="KW-0472">Membrane</keyword>
<comment type="caution">
    <text evidence="2">The sequence shown here is derived from an EMBL/GenBank/DDBJ whole genome shotgun (WGS) entry which is preliminary data.</text>
</comment>
<accession>A0ABN9YQP2</accession>
<gene>
    <name evidence="2" type="ORF">R82641_BJNNKPBH_00663</name>
</gene>
<feature type="transmembrane region" description="Helical" evidence="1">
    <location>
        <begin position="6"/>
        <end position="24"/>
    </location>
</feature>
<dbReference type="Proteomes" id="UP001314200">
    <property type="component" value="Unassembled WGS sequence"/>
</dbReference>
<evidence type="ECO:0000313" key="2">
    <source>
        <dbReference type="EMBL" id="CAK1238942.1"/>
    </source>
</evidence>
<keyword evidence="1" id="KW-1133">Transmembrane helix</keyword>